<organism evidence="2 3">
    <name type="scientific">Musa acuminata subsp. malaccensis</name>
    <name type="common">Wild banana</name>
    <name type="synonym">Musa malaccensis</name>
    <dbReference type="NCBI Taxonomy" id="214687"/>
    <lineage>
        <taxon>Eukaryota</taxon>
        <taxon>Viridiplantae</taxon>
        <taxon>Streptophyta</taxon>
        <taxon>Embryophyta</taxon>
        <taxon>Tracheophyta</taxon>
        <taxon>Spermatophyta</taxon>
        <taxon>Magnoliopsida</taxon>
        <taxon>Liliopsida</taxon>
        <taxon>Zingiberales</taxon>
        <taxon>Musaceae</taxon>
        <taxon>Musa</taxon>
    </lineage>
</organism>
<dbReference type="GO" id="GO:0048046">
    <property type="term" value="C:apoplast"/>
    <property type="evidence" value="ECO:0007669"/>
    <property type="project" value="UniProtKB-SubCell"/>
</dbReference>
<evidence type="ECO:0000313" key="3">
    <source>
        <dbReference type="Proteomes" id="UP000012960"/>
    </source>
</evidence>
<evidence type="ECO:0000313" key="2">
    <source>
        <dbReference type="EnsemblPlants" id="Ma07_p11860.1"/>
    </source>
</evidence>
<dbReference type="InParanoid" id="A0A804JUW3"/>
<dbReference type="Gramene" id="Ma07_t11860.1">
    <property type="protein sequence ID" value="Ma07_p11860.1"/>
    <property type="gene ID" value="Ma07_g11860"/>
</dbReference>
<protein>
    <recommendedName>
        <fullName evidence="1">Dirigent protein</fullName>
    </recommendedName>
</protein>
<accession>A0A804JUW3</accession>
<comment type="subcellular location">
    <subcellularLocation>
        <location evidence="1">Secreted</location>
        <location evidence="1">Extracellular space</location>
        <location evidence="1">Apoplast</location>
    </subcellularLocation>
</comment>
<dbReference type="PANTHER" id="PTHR21495">
    <property type="entry name" value="NUCLEOPORIN-RELATED"/>
    <property type="match status" value="1"/>
</dbReference>
<dbReference type="InterPro" id="IPR004265">
    <property type="entry name" value="Dirigent"/>
</dbReference>
<sequence>MTGEKTNTQQQQVTNLHFFFHDIASGDIPTVVHVAAPKNLSSLDKEPSFGTVYAIDDPLTEGPEADSTAVESAQGFYISSGQDAPMLTVSPNKKHKARSGQQSGAFRLAQDIAKPRTNSINNTSGDAVVEFHYG</sequence>
<reference evidence="2" key="1">
    <citation type="submission" date="2021-05" db="UniProtKB">
        <authorList>
            <consortium name="EnsemblPlants"/>
        </authorList>
    </citation>
    <scope>IDENTIFICATION</scope>
    <source>
        <strain evidence="2">subsp. malaccensis</strain>
    </source>
</reference>
<comment type="function">
    <text evidence="1">Dirigent proteins impart stereoselectivity on the phenoxy radical-coupling reaction, yielding optically active lignans from two molecules of coniferyl alcohol in the biosynthesis of lignans, flavonolignans, and alkaloids and thus plays a central role in plant secondary metabolism.</text>
</comment>
<dbReference type="OrthoDB" id="742757at2759"/>
<keyword evidence="1" id="KW-0964">Secreted</keyword>
<proteinExistence type="inferred from homology"/>
<keyword evidence="3" id="KW-1185">Reference proteome</keyword>
<evidence type="ECO:0000256" key="1">
    <source>
        <dbReference type="RuleBase" id="RU363099"/>
    </source>
</evidence>
<dbReference type="Proteomes" id="UP000012960">
    <property type="component" value="Unplaced"/>
</dbReference>
<comment type="subunit">
    <text evidence="1">Homodimer.</text>
</comment>
<dbReference type="EnsemblPlants" id="Ma07_t11860.1">
    <property type="protein sequence ID" value="Ma07_p11860.1"/>
    <property type="gene ID" value="Ma07_g11860"/>
</dbReference>
<dbReference type="AlphaFoldDB" id="A0A804JUW3"/>
<dbReference type="Pfam" id="PF03018">
    <property type="entry name" value="Dirigent"/>
    <property type="match status" value="1"/>
</dbReference>
<comment type="similarity">
    <text evidence="1">Belongs to the plant dirigent protein family.</text>
</comment>
<name>A0A804JUW3_MUSAM</name>
<keyword evidence="1" id="KW-0052">Apoplast</keyword>